<dbReference type="Pfam" id="PF14499">
    <property type="entry name" value="DUF4437"/>
    <property type="match status" value="1"/>
</dbReference>
<dbReference type="EMBL" id="JAENIM010000039">
    <property type="protein sequence ID" value="MBK1791624.1"/>
    <property type="molecule type" value="Genomic_DNA"/>
</dbReference>
<comment type="caution">
    <text evidence="2">The sequence shown here is derived from an EMBL/GenBank/DDBJ whole genome shotgun (WGS) entry which is preliminary data.</text>
</comment>
<dbReference type="InterPro" id="IPR011051">
    <property type="entry name" value="RmlC_Cupin_sf"/>
</dbReference>
<keyword evidence="3" id="KW-1185">Reference proteome</keyword>
<evidence type="ECO:0000313" key="2">
    <source>
        <dbReference type="EMBL" id="MBK1791624.1"/>
    </source>
</evidence>
<accession>A0A8J7SJW1</accession>
<dbReference type="RefSeq" id="WP_200311619.1">
    <property type="nucleotide sequence ID" value="NZ_JAENIM010000039.1"/>
</dbReference>
<dbReference type="AlphaFoldDB" id="A0A8J7SJW1"/>
<dbReference type="Proteomes" id="UP000624703">
    <property type="component" value="Unassembled WGS sequence"/>
</dbReference>
<dbReference type="CDD" id="cd06989">
    <property type="entry name" value="cupin_DRT102"/>
    <property type="match status" value="1"/>
</dbReference>
<feature type="signal peptide" evidence="1">
    <location>
        <begin position="1"/>
        <end position="23"/>
    </location>
</feature>
<evidence type="ECO:0000256" key="1">
    <source>
        <dbReference type="SAM" id="SignalP"/>
    </source>
</evidence>
<reference evidence="2" key="1">
    <citation type="submission" date="2021-01" db="EMBL/GenBank/DDBJ databases">
        <title>Modified the classification status of verrucomicrobia.</title>
        <authorList>
            <person name="Feng X."/>
        </authorList>
    </citation>
    <scope>NUCLEOTIDE SEQUENCE</scope>
    <source>
        <strain evidence="2">_KCTC 22039</strain>
    </source>
</reference>
<dbReference type="InterPro" id="IPR028013">
    <property type="entry name" value="DUF4437"/>
</dbReference>
<protein>
    <submittedName>
        <fullName evidence="2">DUF4437 domain-containing protein</fullName>
    </submittedName>
</protein>
<evidence type="ECO:0000313" key="3">
    <source>
        <dbReference type="Proteomes" id="UP000624703"/>
    </source>
</evidence>
<gene>
    <name evidence="2" type="ORF">JIN82_10720</name>
</gene>
<proteinExistence type="predicted"/>
<dbReference type="SUPFAM" id="SSF51182">
    <property type="entry name" value="RmlC-like cupins"/>
    <property type="match status" value="1"/>
</dbReference>
<sequence>MKKSTLLPLSALVSLSALIPANAQTDAANNNDKNDKAEVVLLADIDWEQLNPARGDQSPQAGTLWGDRKADVATGYLGVFTDGFSSPPHIHNVSYRALVISGLMHNDDPSAEKMWMPAGSFWTQPQGEAHITAAKGDKNIAYIEIDSGPYLVEPTEQAFDNGERPINVHSSNIVWLSASDSSWIESNDPAEDGKSPQITHLWGKPVDGQLNGSMIKLPAGYSGKISGTNDRYRAIIISGNPSYSAETNADGIQLEPGCYFSSNKSGSSSFISSKDECIIYIRAIGRYQLSPNKE</sequence>
<dbReference type="InterPro" id="IPR014710">
    <property type="entry name" value="RmlC-like_jellyroll"/>
</dbReference>
<keyword evidence="1" id="KW-0732">Signal</keyword>
<name>A0A8J7SJW1_9BACT</name>
<dbReference type="Gene3D" id="2.60.120.10">
    <property type="entry name" value="Jelly Rolls"/>
    <property type="match status" value="1"/>
</dbReference>
<organism evidence="2 3">
    <name type="scientific">Persicirhabdus sediminis</name>
    <dbReference type="NCBI Taxonomy" id="454144"/>
    <lineage>
        <taxon>Bacteria</taxon>
        <taxon>Pseudomonadati</taxon>
        <taxon>Verrucomicrobiota</taxon>
        <taxon>Verrucomicrobiia</taxon>
        <taxon>Verrucomicrobiales</taxon>
        <taxon>Verrucomicrobiaceae</taxon>
        <taxon>Persicirhabdus</taxon>
    </lineage>
</organism>
<feature type="chain" id="PRO_5035285177" evidence="1">
    <location>
        <begin position="24"/>
        <end position="294"/>
    </location>
</feature>